<evidence type="ECO:0000256" key="1">
    <source>
        <dbReference type="SAM" id="MobiDB-lite"/>
    </source>
</evidence>
<dbReference type="AlphaFoldDB" id="A0A4R8REA0"/>
<dbReference type="EMBL" id="RYZW01000048">
    <property type="protein sequence ID" value="TDZ55155.1"/>
    <property type="molecule type" value="Genomic_DNA"/>
</dbReference>
<organism evidence="2 3">
    <name type="scientific">Colletotrichum trifolii</name>
    <dbReference type="NCBI Taxonomy" id="5466"/>
    <lineage>
        <taxon>Eukaryota</taxon>
        <taxon>Fungi</taxon>
        <taxon>Dikarya</taxon>
        <taxon>Ascomycota</taxon>
        <taxon>Pezizomycotina</taxon>
        <taxon>Sordariomycetes</taxon>
        <taxon>Hypocreomycetidae</taxon>
        <taxon>Glomerellales</taxon>
        <taxon>Glomerellaceae</taxon>
        <taxon>Colletotrichum</taxon>
        <taxon>Colletotrichum orbiculare species complex</taxon>
    </lineage>
</organism>
<dbReference type="CDD" id="cd22997">
    <property type="entry name" value="GT_LH"/>
    <property type="match status" value="1"/>
</dbReference>
<protein>
    <submittedName>
        <fullName evidence="2">Uncharacterized protein</fullName>
    </submittedName>
</protein>
<reference evidence="2 3" key="1">
    <citation type="submission" date="2018-12" db="EMBL/GenBank/DDBJ databases">
        <title>Genome sequence and assembly of Colletotrichum trifolii.</title>
        <authorList>
            <person name="Gan P."/>
            <person name="Shirasu K."/>
        </authorList>
    </citation>
    <scope>NUCLEOTIDE SEQUENCE [LARGE SCALE GENOMIC DNA]</scope>
    <source>
        <strain evidence="2 3">543-2</strain>
    </source>
</reference>
<dbReference type="Proteomes" id="UP000295703">
    <property type="component" value="Unassembled WGS sequence"/>
</dbReference>
<feature type="region of interest" description="Disordered" evidence="1">
    <location>
        <begin position="356"/>
        <end position="379"/>
    </location>
</feature>
<keyword evidence="3" id="KW-1185">Reference proteome</keyword>
<accession>A0A4R8REA0</accession>
<sequence length="595" mass="66934">MSAVESLAGYMPCMSRPRPPTYSNICADKDAESLPTPGFRTRKTSRWLERLPPKTMLALVAPIILFSCLLFGMSKESLSALRSSHSKDSDPGSVATTDRGGPRRLRVIVPADGPSPDLCKMLMSSLVSGYPSPVIVNWGRDFHKSPGWFGGSHLGKIDGALGFLDAITSDRAPPDERLRDDDLVLVVDAYDVWFQLPPSLLIRRYLAQLRAADERILKAWGGGRRRPPSNTNTNTNNTAAAAFIPHQTIVISTQKKCWPDPTLGADPHCDRLPESTARHDLYGPHTDEEPETQFHDVRPRYVNSGSLIGPVGDVRRALRRAQQKVDEKRAARNAIFSDQGVLAEMFGEQEMWRASQQRRRRRRFRDTQEGGGGDDDDDAQVALEADRFDYGIGLDYTQDLFAPTVFEEDDGEYVVLSNETALRIAADERVIIPPRVRGVPGDMLGLQTPLAETGVDENLGWADVPLYTDFWTTQVPVAVHHNAHRNGLKPLRLRDWWRKTWFFPHLRRLVEMRERPGALEPLLRLPGRDAAKDVVYWAPASDANKTRTRVFDKEKLETQGLPEADWDTLCKTEEHGEWWNLVFQDDQGPFVKKTG</sequence>
<evidence type="ECO:0000313" key="2">
    <source>
        <dbReference type="EMBL" id="TDZ55155.1"/>
    </source>
</evidence>
<dbReference type="PANTHER" id="PTHR36587">
    <property type="entry name" value="EXPRESSION SITE-ASSOCIATED GENE 3 (ESAG3)-LIKE PROTEIN"/>
    <property type="match status" value="1"/>
</dbReference>
<evidence type="ECO:0000313" key="3">
    <source>
        <dbReference type="Proteomes" id="UP000295703"/>
    </source>
</evidence>
<comment type="caution">
    <text evidence="2">The sequence shown here is derived from an EMBL/GenBank/DDBJ whole genome shotgun (WGS) entry which is preliminary data.</text>
</comment>
<dbReference type="PANTHER" id="PTHR36587:SF2">
    <property type="entry name" value="EXPRESSION SITE-ASSOCIATED GENE 3 (ESAG3)-LIKE PROTEIN"/>
    <property type="match status" value="1"/>
</dbReference>
<feature type="region of interest" description="Disordered" evidence="1">
    <location>
        <begin position="82"/>
        <end position="103"/>
    </location>
</feature>
<name>A0A4R8REA0_COLTR</name>
<proteinExistence type="predicted"/>
<gene>
    <name evidence="2" type="ORF">CTRI78_v005703</name>
</gene>